<dbReference type="AlphaFoldDB" id="A0AAD1TPU6"/>
<dbReference type="Proteomes" id="UP001295444">
    <property type="component" value="Chromosome 13"/>
</dbReference>
<feature type="compositionally biased region" description="Basic residues" evidence="1">
    <location>
        <begin position="1"/>
        <end position="22"/>
    </location>
</feature>
<proteinExistence type="predicted"/>
<organism evidence="2 3">
    <name type="scientific">Pelobates cultripes</name>
    <name type="common">Western spadefoot toad</name>
    <dbReference type="NCBI Taxonomy" id="61616"/>
    <lineage>
        <taxon>Eukaryota</taxon>
        <taxon>Metazoa</taxon>
        <taxon>Chordata</taxon>
        <taxon>Craniata</taxon>
        <taxon>Vertebrata</taxon>
        <taxon>Euteleostomi</taxon>
        <taxon>Amphibia</taxon>
        <taxon>Batrachia</taxon>
        <taxon>Anura</taxon>
        <taxon>Pelobatoidea</taxon>
        <taxon>Pelobatidae</taxon>
        <taxon>Pelobates</taxon>
    </lineage>
</organism>
<feature type="compositionally biased region" description="Polar residues" evidence="1">
    <location>
        <begin position="28"/>
        <end position="38"/>
    </location>
</feature>
<accession>A0AAD1TPU6</accession>
<gene>
    <name evidence="2" type="ORF">PECUL_23A049678</name>
</gene>
<evidence type="ECO:0000313" key="2">
    <source>
        <dbReference type="EMBL" id="CAH2327851.1"/>
    </source>
</evidence>
<evidence type="ECO:0000313" key="3">
    <source>
        <dbReference type="Proteomes" id="UP001295444"/>
    </source>
</evidence>
<feature type="region of interest" description="Disordered" evidence="1">
    <location>
        <begin position="1"/>
        <end position="64"/>
    </location>
</feature>
<sequence length="64" mass="7068">MTALNKTRRMKGHGALPRHRARDKVNTGPCNTPLTNSLIRAKDDEAQSGHTKTKRTFSTNPANP</sequence>
<protein>
    <submittedName>
        <fullName evidence="2">Uncharacterized protein</fullName>
    </submittedName>
</protein>
<dbReference type="EMBL" id="OW240924">
    <property type="protein sequence ID" value="CAH2327851.1"/>
    <property type="molecule type" value="Genomic_DNA"/>
</dbReference>
<keyword evidence="3" id="KW-1185">Reference proteome</keyword>
<name>A0AAD1TPU6_PELCU</name>
<evidence type="ECO:0000256" key="1">
    <source>
        <dbReference type="SAM" id="MobiDB-lite"/>
    </source>
</evidence>
<reference evidence="2" key="1">
    <citation type="submission" date="2022-03" db="EMBL/GenBank/DDBJ databases">
        <authorList>
            <person name="Alioto T."/>
            <person name="Alioto T."/>
            <person name="Gomez Garrido J."/>
        </authorList>
    </citation>
    <scope>NUCLEOTIDE SEQUENCE</scope>
</reference>